<dbReference type="AlphaFoldDB" id="A0A8T0PZB5"/>
<proteinExistence type="inferred from homology"/>
<evidence type="ECO:0000313" key="4">
    <source>
        <dbReference type="Proteomes" id="UP000823388"/>
    </source>
</evidence>
<dbReference type="PANTHER" id="PTHR10353:SF28">
    <property type="entry name" value="BETA-GLUCOSIDASE 44"/>
    <property type="match status" value="1"/>
</dbReference>
<dbReference type="InterPro" id="IPR001360">
    <property type="entry name" value="Glyco_hydro_1"/>
</dbReference>
<evidence type="ECO:0000256" key="2">
    <source>
        <dbReference type="RuleBase" id="RU003690"/>
    </source>
</evidence>
<comment type="caution">
    <text evidence="3">The sequence shown here is derived from an EMBL/GenBank/DDBJ whole genome shotgun (WGS) entry which is preliminary data.</text>
</comment>
<dbReference type="Pfam" id="PF00232">
    <property type="entry name" value="Glyco_hydro_1"/>
    <property type="match status" value="1"/>
</dbReference>
<accession>A0A8T0PZB5</accession>
<comment type="similarity">
    <text evidence="1 2">Belongs to the glycosyl hydrolase 1 family.</text>
</comment>
<dbReference type="PANTHER" id="PTHR10353">
    <property type="entry name" value="GLYCOSYL HYDROLASE"/>
    <property type="match status" value="1"/>
</dbReference>
<evidence type="ECO:0000256" key="1">
    <source>
        <dbReference type="ARBA" id="ARBA00010838"/>
    </source>
</evidence>
<keyword evidence="4" id="KW-1185">Reference proteome</keyword>
<gene>
    <name evidence="3" type="ORF">PVAP13_7NG133751</name>
</gene>
<dbReference type="GO" id="GO:0008422">
    <property type="term" value="F:beta-glucosidase activity"/>
    <property type="evidence" value="ECO:0007669"/>
    <property type="project" value="UniProtKB-ARBA"/>
</dbReference>
<dbReference type="Proteomes" id="UP000823388">
    <property type="component" value="Chromosome 7N"/>
</dbReference>
<name>A0A8T0PZB5_PANVG</name>
<organism evidence="3 4">
    <name type="scientific">Panicum virgatum</name>
    <name type="common">Blackwell switchgrass</name>
    <dbReference type="NCBI Taxonomy" id="38727"/>
    <lineage>
        <taxon>Eukaryota</taxon>
        <taxon>Viridiplantae</taxon>
        <taxon>Streptophyta</taxon>
        <taxon>Embryophyta</taxon>
        <taxon>Tracheophyta</taxon>
        <taxon>Spermatophyta</taxon>
        <taxon>Magnoliopsida</taxon>
        <taxon>Liliopsida</taxon>
        <taxon>Poales</taxon>
        <taxon>Poaceae</taxon>
        <taxon>PACMAD clade</taxon>
        <taxon>Panicoideae</taxon>
        <taxon>Panicodae</taxon>
        <taxon>Paniceae</taxon>
        <taxon>Panicinae</taxon>
        <taxon>Panicum</taxon>
        <taxon>Panicum sect. Hiantes</taxon>
    </lineage>
</organism>
<sequence>MHTPLFSSSCVDWEKLMSVVHALSLDAATARSGRRWCLGSMVAVFSFGTMPLGTLHRFLDPIINGRYPYSMQEIVKDRLPLFSDEESRMVKCSIDYVGINHYTSYYMKDPGTWNLMPVSYQDDGHVGFVYERNGVPIAARANSYLLYIVPWGINKASLKFFLYLVSVTISFHHVSFHIVPNNSLESTS</sequence>
<reference evidence="3" key="1">
    <citation type="submission" date="2020-05" db="EMBL/GenBank/DDBJ databases">
        <title>WGS assembly of Panicum virgatum.</title>
        <authorList>
            <person name="Lovell J.T."/>
            <person name="Jenkins J."/>
            <person name="Shu S."/>
            <person name="Juenger T.E."/>
            <person name="Schmutz J."/>
        </authorList>
    </citation>
    <scope>NUCLEOTIDE SEQUENCE</scope>
    <source>
        <strain evidence="3">AP13</strain>
    </source>
</reference>
<dbReference type="EMBL" id="CM029050">
    <property type="protein sequence ID" value="KAG2565702.1"/>
    <property type="molecule type" value="Genomic_DNA"/>
</dbReference>
<dbReference type="Gene3D" id="3.20.20.80">
    <property type="entry name" value="Glycosidases"/>
    <property type="match status" value="1"/>
</dbReference>
<protein>
    <submittedName>
        <fullName evidence="3">Uncharacterized protein</fullName>
    </submittedName>
</protein>
<dbReference type="InterPro" id="IPR017853">
    <property type="entry name" value="GH"/>
</dbReference>
<dbReference type="GO" id="GO:0005975">
    <property type="term" value="P:carbohydrate metabolic process"/>
    <property type="evidence" value="ECO:0007669"/>
    <property type="project" value="InterPro"/>
</dbReference>
<dbReference type="SUPFAM" id="SSF51445">
    <property type="entry name" value="(Trans)glycosidases"/>
    <property type="match status" value="1"/>
</dbReference>
<evidence type="ECO:0000313" key="3">
    <source>
        <dbReference type="EMBL" id="KAG2565702.1"/>
    </source>
</evidence>